<name>A0ABV1K2C2_9PSEU</name>
<feature type="region of interest" description="Disordered" evidence="1">
    <location>
        <begin position="582"/>
        <end position="687"/>
    </location>
</feature>
<organism evidence="2 3">
    <name type="scientific">Pseudonocardia tropica</name>
    <dbReference type="NCBI Taxonomy" id="681289"/>
    <lineage>
        <taxon>Bacteria</taxon>
        <taxon>Bacillati</taxon>
        <taxon>Actinomycetota</taxon>
        <taxon>Actinomycetes</taxon>
        <taxon>Pseudonocardiales</taxon>
        <taxon>Pseudonocardiaceae</taxon>
        <taxon>Pseudonocardia</taxon>
    </lineage>
</organism>
<comment type="caution">
    <text evidence="2">The sequence shown here is derived from an EMBL/GenBank/DDBJ whole genome shotgun (WGS) entry which is preliminary data.</text>
</comment>
<dbReference type="RefSeq" id="WP_345645413.1">
    <property type="nucleotide sequence ID" value="NZ_BAABLY010000031.1"/>
</dbReference>
<sequence>MTGQIDQDVPLLSPGREQVQAWTQLMLVTANALRQRRMELGQAAWSQQRAAARTAQQYANDLDPRVRAMAAADEAAFRESSANGAEGFEHRTSSEPQFGWTVHTTAGPMPENSPSGTRGAWGLWAHGSYHEKSLSVFVVVPDRESALRLQDEVTRGEQRTLKSLGELGTYGFLRAEHARTEVREDEVQLRERLAHGLHTAWAHDPGLVAGVLRPRRDENDVDYSSIDQLAHELSRLEDRGYAIEDVLGRLDTGAIRAWYDQQDQELCNLAGYTSSLVSQVADRLQVVDAVQVDPVVAREVDQALAQGLHEAGVEADRVYRSRNFGQVQAQLTDLRSDGHDLTPLLAGLPGKKINAAGDPAAYLRAVLEKRARSSRPTEATAEPGRAAAEAETGVYRTGPDLGPAERMMRRYLAPETADSVIGCRAWPGLAKQLLAWKEQGAPVAEELARLPEDRIRSAVTPAGYLKTLLRRGVDFRENEARRAGEVSGQERDAQHAARLRNLTEVVDEPHRSGPVTEAVRDGVPPSPFEVRELDPTNAVERTALEMSRGAGTVEDDAYIAEILAAPDPGEVWSKFNRAAEARGRAADAEEQAAAHARTPDDLDTRPREDLIGQDEAGIDRRRADRESAIAHAEESGVPTAAALRAEVAHRPPTTEPGAAVRSETRQVSSPPQPAPTRQATRAPRPRR</sequence>
<reference evidence="2 3" key="1">
    <citation type="submission" date="2024-03" db="EMBL/GenBank/DDBJ databases">
        <title>Draft genome sequence of Pseudonocardia tropica JCM 19149.</title>
        <authorList>
            <person name="Butdee W."/>
            <person name="Duangmal K."/>
        </authorList>
    </citation>
    <scope>NUCLEOTIDE SEQUENCE [LARGE SCALE GENOMIC DNA]</scope>
    <source>
        <strain evidence="2 3">JCM 19149</strain>
    </source>
</reference>
<feature type="region of interest" description="Disordered" evidence="1">
    <location>
        <begin position="508"/>
        <end position="531"/>
    </location>
</feature>
<protein>
    <submittedName>
        <fullName evidence="2">Uncharacterized protein</fullName>
    </submittedName>
</protein>
<gene>
    <name evidence="2" type="ORF">WHI96_26545</name>
</gene>
<evidence type="ECO:0000313" key="3">
    <source>
        <dbReference type="Proteomes" id="UP001464923"/>
    </source>
</evidence>
<dbReference type="EMBL" id="JBEDNP010000035">
    <property type="protein sequence ID" value="MEQ3542373.1"/>
    <property type="molecule type" value="Genomic_DNA"/>
</dbReference>
<evidence type="ECO:0000256" key="1">
    <source>
        <dbReference type="SAM" id="MobiDB-lite"/>
    </source>
</evidence>
<feature type="compositionally biased region" description="Low complexity" evidence="1">
    <location>
        <begin position="675"/>
        <end position="687"/>
    </location>
</feature>
<feature type="compositionally biased region" description="Basic and acidic residues" evidence="1">
    <location>
        <begin position="617"/>
        <end position="634"/>
    </location>
</feature>
<accession>A0ABV1K2C2</accession>
<proteinExistence type="predicted"/>
<keyword evidence="3" id="KW-1185">Reference proteome</keyword>
<feature type="compositionally biased region" description="Basic and acidic residues" evidence="1">
    <location>
        <begin position="597"/>
        <end position="610"/>
    </location>
</feature>
<evidence type="ECO:0000313" key="2">
    <source>
        <dbReference type="EMBL" id="MEQ3542373.1"/>
    </source>
</evidence>
<dbReference type="Proteomes" id="UP001464923">
    <property type="component" value="Unassembled WGS sequence"/>
</dbReference>